<keyword evidence="1" id="KW-0732">Signal</keyword>
<dbReference type="Proteomes" id="UP000626109">
    <property type="component" value="Unassembled WGS sequence"/>
</dbReference>
<dbReference type="EMBL" id="CAJNNV010033172">
    <property type="protein sequence ID" value="CAE8642550.1"/>
    <property type="molecule type" value="Genomic_DNA"/>
</dbReference>
<keyword evidence="5" id="KW-1185">Reference proteome</keyword>
<dbReference type="Proteomes" id="UP000654075">
    <property type="component" value="Unassembled WGS sequence"/>
</dbReference>
<evidence type="ECO:0008006" key="6">
    <source>
        <dbReference type="Google" id="ProtNLM"/>
    </source>
</evidence>
<feature type="chain" id="PRO_5036222218" description="Nudix hydrolase domain-containing protein" evidence="1">
    <location>
        <begin position="29"/>
        <end position="253"/>
    </location>
</feature>
<gene>
    <name evidence="2" type="ORF">PGLA1383_LOCUS57028</name>
    <name evidence="3" type="ORF">PGLA2088_LOCUS29357</name>
</gene>
<proteinExistence type="predicted"/>
<accession>A0A813KB02</accession>
<reference evidence="3" key="1">
    <citation type="submission" date="2021-02" db="EMBL/GenBank/DDBJ databases">
        <authorList>
            <person name="Dougan E. K."/>
            <person name="Rhodes N."/>
            <person name="Thang M."/>
            <person name="Chan C."/>
        </authorList>
    </citation>
    <scope>NUCLEOTIDE SEQUENCE</scope>
</reference>
<protein>
    <recommendedName>
        <fullName evidence="6">Nudix hydrolase domain-containing protein</fullName>
    </recommendedName>
</protein>
<dbReference type="OrthoDB" id="1695362at2759"/>
<evidence type="ECO:0000313" key="4">
    <source>
        <dbReference type="Proteomes" id="UP000626109"/>
    </source>
</evidence>
<sequence>MATAAGHAVELPHAVLVVLLARADWVPAELRGDSESGREDYCVCLFESPEGDGSTFPGGRVHSMDHALASGSFGAEGSTEDPLSLALRVAAAREVFTEAGIVLAAPAPPPVLREATRQILQREGPRVFLDCLIAWDGGNPNPVLTLCPLEELSVSGMPLEGASSPAPHVFITEVPDAEELNWAKTSTGAGGKIQWLKPSEILRGGRIQLPPLEHLIIFRLCERLSRLVDLPMLIADWQDTGGELSSKAMSSRL</sequence>
<comment type="caution">
    <text evidence="3">The sequence shown here is derived from an EMBL/GenBank/DDBJ whole genome shotgun (WGS) entry which is preliminary data.</text>
</comment>
<evidence type="ECO:0000256" key="1">
    <source>
        <dbReference type="SAM" id="SignalP"/>
    </source>
</evidence>
<evidence type="ECO:0000313" key="3">
    <source>
        <dbReference type="EMBL" id="CAE8695457.1"/>
    </source>
</evidence>
<name>A0A813KB02_POLGL</name>
<dbReference type="EMBL" id="CAJNNW010028273">
    <property type="protein sequence ID" value="CAE8695457.1"/>
    <property type="molecule type" value="Genomic_DNA"/>
</dbReference>
<organism evidence="3 4">
    <name type="scientific">Polarella glacialis</name>
    <name type="common">Dinoflagellate</name>
    <dbReference type="NCBI Taxonomy" id="89957"/>
    <lineage>
        <taxon>Eukaryota</taxon>
        <taxon>Sar</taxon>
        <taxon>Alveolata</taxon>
        <taxon>Dinophyceae</taxon>
        <taxon>Suessiales</taxon>
        <taxon>Suessiaceae</taxon>
        <taxon>Polarella</taxon>
    </lineage>
</organism>
<evidence type="ECO:0000313" key="2">
    <source>
        <dbReference type="EMBL" id="CAE8642550.1"/>
    </source>
</evidence>
<evidence type="ECO:0000313" key="5">
    <source>
        <dbReference type="Proteomes" id="UP000654075"/>
    </source>
</evidence>
<feature type="signal peptide" evidence="1">
    <location>
        <begin position="1"/>
        <end position="28"/>
    </location>
</feature>
<dbReference type="AlphaFoldDB" id="A0A813KB02"/>
<dbReference type="Gene3D" id="3.90.79.10">
    <property type="entry name" value="Nucleoside Triphosphate Pyrophosphohydrolase"/>
    <property type="match status" value="1"/>
</dbReference>